<dbReference type="Pfam" id="PF05970">
    <property type="entry name" value="PIF1"/>
    <property type="match status" value="1"/>
</dbReference>
<comment type="catalytic activity">
    <reaction evidence="1">
        <text>ATP + H2O = ADP + phosphate + H(+)</text>
        <dbReference type="Rhea" id="RHEA:13065"/>
        <dbReference type="ChEBI" id="CHEBI:15377"/>
        <dbReference type="ChEBI" id="CHEBI:15378"/>
        <dbReference type="ChEBI" id="CHEBI:30616"/>
        <dbReference type="ChEBI" id="CHEBI:43474"/>
        <dbReference type="ChEBI" id="CHEBI:456216"/>
        <dbReference type="EC" id="5.6.2.3"/>
    </reaction>
</comment>
<evidence type="ECO:0000313" key="4">
    <source>
        <dbReference type="EMBL" id="RHZ88923.1"/>
    </source>
</evidence>
<dbReference type="SUPFAM" id="SSF52540">
    <property type="entry name" value="P-loop containing nucleoside triphosphate hydrolases"/>
    <property type="match status" value="1"/>
</dbReference>
<feature type="compositionally biased region" description="Acidic residues" evidence="2">
    <location>
        <begin position="291"/>
        <end position="318"/>
    </location>
</feature>
<keyword evidence="5" id="KW-1185">Reference proteome</keyword>
<dbReference type="GO" id="GO:0005524">
    <property type="term" value="F:ATP binding"/>
    <property type="evidence" value="ECO:0007669"/>
    <property type="project" value="UniProtKB-KW"/>
</dbReference>
<keyword evidence="1" id="KW-0547">Nucleotide-binding</keyword>
<keyword evidence="1" id="KW-0378">Hydrolase</keyword>
<sequence length="841" mass="97225">MLVWLHGALDPITLQKKLKNDNDFRQHLLQYISEIVREDLSYLMTENEFLTDEMLEVEYTRPKTILEKRMHPSFQPIPDPRLPNFDENFRTNLLSIAKRTLFYRCNKTCKKYNRGLQKNCRFDFPRELVNPPGMIFPEQGIIAVQCTNAFINNHNQYITAACRGNNDIKFISTRKLALVYIHYITDYITKSDISTHSSFLMCAATLETFLTQTSNDNSSDTINKSRKLMMKCLNKILGQTELTNPQVSAYLLGICDHYTPNKFVSIYLKTFTSYLMREWMKYQSSFQDSCGSDDESNDESDDESDNESDNESDDESDINDGQNCQDTTSETFVISTSNGKLAAINFRMNYQFRGNSLRNISLYDYASTIRKTPINSYELSMLSKQRTRQGNSLAQDRFYFRGGDTDDNQESSSNNIHPQCKSHIQIHCKRKSERIVVLQGKGISKKNDPENAEYYSLCILALFKPWETVHDLRENYSLWTEACQAFLTELHLSPRLLSVIRNIELLHRCSEETVLDRELRRNAKHDPTLAKACRIERSVPGYDTNEDLLFDESDQMINDSTDRNETRLDPETIISSGLKNVNTVNIAMNFLRIRGRFITIQRSILTKPNNSRVIEICGTIDTNLLTHNDTIRKSNIRDNELLKIWQDTITARKTIWQNDNNTNNLCNNIFQNQHLNRDNIGHISLEAGPIKNVTDPINTFCYDLNEEQKRAYFLMCNHRQRNQVTNMNKPSQLLLYLTGAGGTGKSKVIQAIKSYFEYTLQHETLLILASTRNAAANINGHTIHSTCGFRFGENHKTTNVLSDETLHRLQEFWSKIEYVIIDEISMVGQTLLAEFHSFLKK</sequence>
<dbReference type="GO" id="GO:0000723">
    <property type="term" value="P:telomere maintenance"/>
    <property type="evidence" value="ECO:0007669"/>
    <property type="project" value="InterPro"/>
</dbReference>
<comment type="cofactor">
    <cofactor evidence="1">
        <name>Mg(2+)</name>
        <dbReference type="ChEBI" id="CHEBI:18420"/>
    </cofactor>
</comment>
<organism evidence="4 5">
    <name type="scientific">Diversispora epigaea</name>
    <dbReference type="NCBI Taxonomy" id="1348612"/>
    <lineage>
        <taxon>Eukaryota</taxon>
        <taxon>Fungi</taxon>
        <taxon>Fungi incertae sedis</taxon>
        <taxon>Mucoromycota</taxon>
        <taxon>Glomeromycotina</taxon>
        <taxon>Glomeromycetes</taxon>
        <taxon>Diversisporales</taxon>
        <taxon>Diversisporaceae</taxon>
        <taxon>Diversispora</taxon>
    </lineage>
</organism>
<feature type="region of interest" description="Disordered" evidence="2">
    <location>
        <begin position="290"/>
        <end position="325"/>
    </location>
</feature>
<dbReference type="OrthoDB" id="5578775at2759"/>
<keyword evidence="1" id="KW-0234">DNA repair</keyword>
<dbReference type="Gene3D" id="3.40.50.300">
    <property type="entry name" value="P-loop containing nucleotide triphosphate hydrolases"/>
    <property type="match status" value="1"/>
</dbReference>
<feature type="domain" description="DNA helicase Pif1-like DEAD-box helicase" evidence="3">
    <location>
        <begin position="704"/>
        <end position="836"/>
    </location>
</feature>
<comment type="caution">
    <text evidence="4">The sequence shown here is derived from an EMBL/GenBank/DDBJ whole genome shotgun (WGS) entry which is preliminary data.</text>
</comment>
<dbReference type="EMBL" id="PQFF01000017">
    <property type="protein sequence ID" value="RHZ88923.1"/>
    <property type="molecule type" value="Genomic_DNA"/>
</dbReference>
<name>A0A397JVM4_9GLOM</name>
<dbReference type="InterPro" id="IPR027417">
    <property type="entry name" value="P-loop_NTPase"/>
</dbReference>
<dbReference type="PANTHER" id="PTHR47642">
    <property type="entry name" value="ATP-DEPENDENT DNA HELICASE"/>
    <property type="match status" value="1"/>
</dbReference>
<comment type="similarity">
    <text evidence="1">Belongs to the helicase family.</text>
</comment>
<dbReference type="EC" id="5.6.2.3" evidence="1"/>
<dbReference type="GO" id="GO:0006310">
    <property type="term" value="P:DNA recombination"/>
    <property type="evidence" value="ECO:0007669"/>
    <property type="project" value="UniProtKB-KW"/>
</dbReference>
<evidence type="ECO:0000259" key="3">
    <source>
        <dbReference type="Pfam" id="PF05970"/>
    </source>
</evidence>
<accession>A0A397JVM4</accession>
<evidence type="ECO:0000256" key="2">
    <source>
        <dbReference type="SAM" id="MobiDB-lite"/>
    </source>
</evidence>
<dbReference type="PANTHER" id="PTHR47642:SF5">
    <property type="entry name" value="ATP-DEPENDENT DNA HELICASE"/>
    <property type="match status" value="1"/>
</dbReference>
<evidence type="ECO:0000313" key="5">
    <source>
        <dbReference type="Proteomes" id="UP000266861"/>
    </source>
</evidence>
<dbReference type="GO" id="GO:0016887">
    <property type="term" value="F:ATP hydrolysis activity"/>
    <property type="evidence" value="ECO:0007669"/>
    <property type="project" value="RHEA"/>
</dbReference>
<dbReference type="Proteomes" id="UP000266861">
    <property type="component" value="Unassembled WGS sequence"/>
</dbReference>
<dbReference type="InterPro" id="IPR051055">
    <property type="entry name" value="PIF1_helicase"/>
</dbReference>
<keyword evidence="1" id="KW-0233">DNA recombination</keyword>
<dbReference type="InterPro" id="IPR010285">
    <property type="entry name" value="DNA_helicase_pif1-like_DEAD"/>
</dbReference>
<reference evidence="4 5" key="1">
    <citation type="submission" date="2018-08" db="EMBL/GenBank/DDBJ databases">
        <title>Genome and evolution of the arbuscular mycorrhizal fungus Diversispora epigaea (formerly Glomus versiforme) and its bacterial endosymbionts.</title>
        <authorList>
            <person name="Sun X."/>
            <person name="Fei Z."/>
            <person name="Harrison M."/>
        </authorList>
    </citation>
    <scope>NUCLEOTIDE SEQUENCE [LARGE SCALE GENOMIC DNA]</scope>
    <source>
        <strain evidence="4 5">IT104</strain>
    </source>
</reference>
<keyword evidence="1" id="KW-0227">DNA damage</keyword>
<dbReference type="GO" id="GO:0006281">
    <property type="term" value="P:DNA repair"/>
    <property type="evidence" value="ECO:0007669"/>
    <property type="project" value="UniProtKB-KW"/>
</dbReference>
<keyword evidence="1" id="KW-0067">ATP-binding</keyword>
<dbReference type="GO" id="GO:0043139">
    <property type="term" value="F:5'-3' DNA helicase activity"/>
    <property type="evidence" value="ECO:0007669"/>
    <property type="project" value="UniProtKB-EC"/>
</dbReference>
<protein>
    <recommendedName>
        <fullName evidence="1">ATP-dependent DNA helicase</fullName>
        <ecNumber evidence="1">5.6.2.3</ecNumber>
    </recommendedName>
</protein>
<dbReference type="AlphaFoldDB" id="A0A397JVM4"/>
<evidence type="ECO:0000256" key="1">
    <source>
        <dbReference type="RuleBase" id="RU363044"/>
    </source>
</evidence>
<gene>
    <name evidence="4" type="ORF">Glove_19g12</name>
</gene>
<keyword evidence="1" id="KW-0347">Helicase</keyword>
<proteinExistence type="inferred from homology"/>
<dbReference type="STRING" id="1348612.A0A397JVM4"/>